<dbReference type="GO" id="GO:0003677">
    <property type="term" value="F:DNA binding"/>
    <property type="evidence" value="ECO:0007669"/>
    <property type="project" value="UniProtKB-KW"/>
</dbReference>
<evidence type="ECO:0000256" key="10">
    <source>
        <dbReference type="ARBA" id="ARBA00030988"/>
    </source>
</evidence>
<evidence type="ECO:0000256" key="5">
    <source>
        <dbReference type="ARBA" id="ARBA00022679"/>
    </source>
</evidence>
<comment type="similarity">
    <text evidence="2">Belongs to the beta sliding clamp family.</text>
</comment>
<evidence type="ECO:0000256" key="7">
    <source>
        <dbReference type="ARBA" id="ARBA00022705"/>
    </source>
</evidence>
<dbReference type="SMART" id="SM00480">
    <property type="entry name" value="POL3Bc"/>
    <property type="match status" value="1"/>
</dbReference>
<evidence type="ECO:0000256" key="2">
    <source>
        <dbReference type="ARBA" id="ARBA00010752"/>
    </source>
</evidence>
<keyword evidence="5 15" id="KW-0808">Transferase</keyword>
<keyword evidence="4" id="KW-0963">Cytoplasm</keyword>
<dbReference type="Gene3D" id="3.10.150.10">
    <property type="entry name" value="DNA Polymerase III, subunit A, domain 2"/>
    <property type="match status" value="1"/>
</dbReference>
<feature type="domain" description="DNA polymerase III beta sliding clamp C-terminal" evidence="14">
    <location>
        <begin position="242"/>
        <end position="360"/>
    </location>
</feature>
<dbReference type="CDD" id="cd00140">
    <property type="entry name" value="beta_clamp"/>
    <property type="match status" value="1"/>
</dbReference>
<evidence type="ECO:0000313" key="16">
    <source>
        <dbReference type="Proteomes" id="UP001139408"/>
    </source>
</evidence>
<feature type="domain" description="DNA polymerase III beta sliding clamp central" evidence="13">
    <location>
        <begin position="130"/>
        <end position="239"/>
    </location>
</feature>
<dbReference type="GO" id="GO:0009360">
    <property type="term" value="C:DNA polymerase III complex"/>
    <property type="evidence" value="ECO:0007669"/>
    <property type="project" value="InterPro"/>
</dbReference>
<keyword evidence="6 15" id="KW-0548">Nucleotidyltransferase</keyword>
<gene>
    <name evidence="15" type="primary">dnaN</name>
    <name evidence="15" type="ORF">L2749_14155</name>
</gene>
<name>A0A9X1Z576_9GAMM</name>
<dbReference type="GO" id="GO:0008408">
    <property type="term" value="F:3'-5' exonuclease activity"/>
    <property type="evidence" value="ECO:0007669"/>
    <property type="project" value="InterPro"/>
</dbReference>
<dbReference type="InterPro" id="IPR046938">
    <property type="entry name" value="DNA_clamp_sf"/>
</dbReference>
<dbReference type="NCBIfam" id="TIGR00663">
    <property type="entry name" value="dnan"/>
    <property type="match status" value="1"/>
</dbReference>
<dbReference type="PANTHER" id="PTHR30478:SF0">
    <property type="entry name" value="BETA SLIDING CLAMP"/>
    <property type="match status" value="1"/>
</dbReference>
<evidence type="ECO:0000313" key="15">
    <source>
        <dbReference type="EMBL" id="MCL1106386.1"/>
    </source>
</evidence>
<evidence type="ECO:0000256" key="3">
    <source>
        <dbReference type="ARBA" id="ARBA00021035"/>
    </source>
</evidence>
<evidence type="ECO:0000256" key="8">
    <source>
        <dbReference type="ARBA" id="ARBA00022932"/>
    </source>
</evidence>
<comment type="subcellular location">
    <subcellularLocation>
        <location evidence="1">Cytoplasm</location>
    </subcellularLocation>
</comment>
<dbReference type="InterPro" id="IPR022637">
    <property type="entry name" value="DNA_polIII_beta_cen"/>
</dbReference>
<evidence type="ECO:0000259" key="13">
    <source>
        <dbReference type="Pfam" id="PF02767"/>
    </source>
</evidence>
<dbReference type="InterPro" id="IPR001001">
    <property type="entry name" value="DNA_polIII_beta"/>
</dbReference>
<accession>A0A9X1Z576</accession>
<dbReference type="PANTHER" id="PTHR30478">
    <property type="entry name" value="DNA POLYMERASE III SUBUNIT BETA"/>
    <property type="match status" value="1"/>
</dbReference>
<dbReference type="Proteomes" id="UP001139408">
    <property type="component" value="Unassembled WGS sequence"/>
</dbReference>
<keyword evidence="16" id="KW-1185">Reference proteome</keyword>
<feature type="domain" description="DNA polymerase III beta sliding clamp N-terminal" evidence="12">
    <location>
        <begin position="22"/>
        <end position="113"/>
    </location>
</feature>
<dbReference type="SUPFAM" id="SSF55979">
    <property type="entry name" value="DNA clamp"/>
    <property type="match status" value="3"/>
</dbReference>
<sequence length="362" mass="39516">MFTMSLDNKSRIQTICNHANSKINPIFELVLIEAKNDEVTFSASNGAQYNSLTLPAQVTTQTSFTLSGKRLSAVLNALSANNAKLEVKNQSLFMKSGRSNLKSPIFNASDYPSAPVIAKPIASIKCTIAQLAALFNSASYAVAKNDVRNYLCHVNLSIDNQIVTVCATDGHRLSRLEHTNLTCKGSGNYLVPTSLMSAVLSQNLDDKEVVLIEFDEQKAAITSRDTSIISVLGDGQYPDIARVIPSSKQHGVTFDLQELRATVKRFQAVASLEKAPIIRFDIDSEVNMSVFSSDKTNEFSEIIEAQLEDGEPISVGVNPIYLADALAKQTSETVTIYFNQKSAILITCDIIELVTLVMPIRV</sequence>
<evidence type="ECO:0000256" key="9">
    <source>
        <dbReference type="ARBA" id="ARBA00023125"/>
    </source>
</evidence>
<evidence type="ECO:0000256" key="6">
    <source>
        <dbReference type="ARBA" id="ARBA00022695"/>
    </source>
</evidence>
<dbReference type="RefSeq" id="WP_188925719.1">
    <property type="nucleotide sequence ID" value="NZ_BMQI01000030.1"/>
</dbReference>
<evidence type="ECO:0000259" key="14">
    <source>
        <dbReference type="Pfam" id="PF02768"/>
    </source>
</evidence>
<keyword evidence="9" id="KW-0238">DNA-binding</keyword>
<keyword evidence="8" id="KW-0239">DNA-directed DNA polymerase</keyword>
<protein>
    <recommendedName>
        <fullName evidence="3">Beta sliding clamp</fullName>
    </recommendedName>
    <alternativeName>
        <fullName evidence="11">Beta-clamp processivity factor</fullName>
    </alternativeName>
    <alternativeName>
        <fullName evidence="10">DNA polymerase III beta sliding clamp subunit</fullName>
    </alternativeName>
</protein>
<keyword evidence="7" id="KW-0235">DNA replication</keyword>
<dbReference type="InterPro" id="IPR022635">
    <property type="entry name" value="DNA_polIII_beta_C"/>
</dbReference>
<dbReference type="Pfam" id="PF00712">
    <property type="entry name" value="DNA_pol3_beta"/>
    <property type="match status" value="1"/>
</dbReference>
<evidence type="ECO:0000256" key="11">
    <source>
        <dbReference type="ARBA" id="ARBA00033276"/>
    </source>
</evidence>
<dbReference type="EMBL" id="JAKILJ010000032">
    <property type="protein sequence ID" value="MCL1106386.1"/>
    <property type="molecule type" value="Genomic_DNA"/>
</dbReference>
<reference evidence="15" key="1">
    <citation type="submission" date="2022-01" db="EMBL/GenBank/DDBJ databases">
        <title>Whole genome-based taxonomy of the Shewanellaceae.</title>
        <authorList>
            <person name="Martin-Rodriguez A.J."/>
        </authorList>
    </citation>
    <scope>NUCLEOTIDE SEQUENCE</scope>
    <source>
        <strain evidence="15">DSM 23803</strain>
    </source>
</reference>
<dbReference type="GO" id="GO:0003887">
    <property type="term" value="F:DNA-directed DNA polymerase activity"/>
    <property type="evidence" value="ECO:0007669"/>
    <property type="project" value="UniProtKB-KW"/>
</dbReference>
<dbReference type="InterPro" id="IPR022634">
    <property type="entry name" value="DNA_polIII_beta_N"/>
</dbReference>
<dbReference type="Pfam" id="PF02767">
    <property type="entry name" value="DNA_pol3_beta_2"/>
    <property type="match status" value="1"/>
</dbReference>
<dbReference type="Gene3D" id="3.70.10.10">
    <property type="match status" value="1"/>
</dbReference>
<dbReference type="AlphaFoldDB" id="A0A9X1Z576"/>
<organism evidence="15 16">
    <name type="scientific">Shewanella algicola</name>
    <dbReference type="NCBI Taxonomy" id="640633"/>
    <lineage>
        <taxon>Bacteria</taxon>
        <taxon>Pseudomonadati</taxon>
        <taxon>Pseudomonadota</taxon>
        <taxon>Gammaproteobacteria</taxon>
        <taxon>Alteromonadales</taxon>
        <taxon>Shewanellaceae</taxon>
        <taxon>Shewanella</taxon>
    </lineage>
</organism>
<evidence type="ECO:0000256" key="4">
    <source>
        <dbReference type="ARBA" id="ARBA00022490"/>
    </source>
</evidence>
<dbReference type="Pfam" id="PF02768">
    <property type="entry name" value="DNA_pol3_beta_3"/>
    <property type="match status" value="1"/>
</dbReference>
<comment type="caution">
    <text evidence="15">The sequence shown here is derived from an EMBL/GenBank/DDBJ whole genome shotgun (WGS) entry which is preliminary data.</text>
</comment>
<dbReference type="GO" id="GO:0006271">
    <property type="term" value="P:DNA strand elongation involved in DNA replication"/>
    <property type="evidence" value="ECO:0007669"/>
    <property type="project" value="TreeGrafter"/>
</dbReference>
<evidence type="ECO:0000256" key="1">
    <source>
        <dbReference type="ARBA" id="ARBA00004496"/>
    </source>
</evidence>
<proteinExistence type="inferred from homology"/>
<dbReference type="GO" id="GO:0005737">
    <property type="term" value="C:cytoplasm"/>
    <property type="evidence" value="ECO:0007669"/>
    <property type="project" value="UniProtKB-SubCell"/>
</dbReference>
<evidence type="ECO:0000259" key="12">
    <source>
        <dbReference type="Pfam" id="PF00712"/>
    </source>
</evidence>